<name>A0AA87RJH4_9MICO</name>
<reference evidence="2 3" key="1">
    <citation type="submission" date="2019-07" db="EMBL/GenBank/DDBJ databases">
        <title>Whole genome shotgun sequence of Agrococcus baldri NBRC 103055.</title>
        <authorList>
            <person name="Hosoyama A."/>
            <person name="Uohara A."/>
            <person name="Ohji S."/>
            <person name="Ichikawa N."/>
        </authorList>
    </citation>
    <scope>NUCLEOTIDE SEQUENCE [LARGE SCALE GENOMIC DNA]</scope>
    <source>
        <strain evidence="2 3">NBRC 103055</strain>
    </source>
</reference>
<feature type="transmembrane region" description="Helical" evidence="1">
    <location>
        <begin position="40"/>
        <end position="61"/>
    </location>
</feature>
<keyword evidence="1" id="KW-1133">Transmembrane helix</keyword>
<keyword evidence="1" id="KW-0812">Transmembrane</keyword>
<protein>
    <submittedName>
        <fullName evidence="2">Uncharacterized protein</fullName>
    </submittedName>
</protein>
<evidence type="ECO:0000313" key="2">
    <source>
        <dbReference type="EMBL" id="GEK81549.1"/>
    </source>
</evidence>
<dbReference type="EMBL" id="BJUU01000031">
    <property type="protein sequence ID" value="GEK81549.1"/>
    <property type="molecule type" value="Genomic_DNA"/>
</dbReference>
<sequence>MEPTPQSNARQREPIMHRTAPEAAPMVAGRATGWGTRRQAIVGVTMLAVGIALALGAVIALGGRVFPTFATARETGADAASVFFMGAQGSTLELVLVIGLIVLLPVGIVVGWLGYRRITDDGPSLAGVHQSNSPNAVMNQLGIDGS</sequence>
<dbReference type="Proteomes" id="UP000321749">
    <property type="component" value="Unassembled WGS sequence"/>
</dbReference>
<feature type="transmembrane region" description="Helical" evidence="1">
    <location>
        <begin position="94"/>
        <end position="115"/>
    </location>
</feature>
<dbReference type="AlphaFoldDB" id="A0AA87RJH4"/>
<proteinExistence type="predicted"/>
<dbReference type="RefSeq" id="WP_146797319.1">
    <property type="nucleotide sequence ID" value="NZ_BJUU01000031.1"/>
</dbReference>
<keyword evidence="3" id="KW-1185">Reference proteome</keyword>
<comment type="caution">
    <text evidence="2">The sequence shown here is derived from an EMBL/GenBank/DDBJ whole genome shotgun (WGS) entry which is preliminary data.</text>
</comment>
<keyword evidence="1" id="KW-0472">Membrane</keyword>
<evidence type="ECO:0000313" key="3">
    <source>
        <dbReference type="Proteomes" id="UP000321749"/>
    </source>
</evidence>
<evidence type="ECO:0000256" key="1">
    <source>
        <dbReference type="SAM" id="Phobius"/>
    </source>
</evidence>
<accession>A0AA87RJH4</accession>
<organism evidence="2 3">
    <name type="scientific">Agrococcus baldri</name>
    <dbReference type="NCBI Taxonomy" id="153730"/>
    <lineage>
        <taxon>Bacteria</taxon>
        <taxon>Bacillati</taxon>
        <taxon>Actinomycetota</taxon>
        <taxon>Actinomycetes</taxon>
        <taxon>Micrococcales</taxon>
        <taxon>Microbacteriaceae</taxon>
        <taxon>Agrococcus</taxon>
    </lineage>
</organism>
<gene>
    <name evidence="2" type="ORF">ABA31_29000</name>
</gene>